<feature type="chain" id="PRO_5004734856" evidence="7">
    <location>
        <begin position="19"/>
        <end position="194"/>
    </location>
</feature>
<evidence type="ECO:0000256" key="5">
    <source>
        <dbReference type="ARBA" id="ARBA00034321"/>
    </source>
</evidence>
<sequence>MLNLRIFILLVLAGLCFGAFLEEPQSSGDNSQDSGSPPEPQPSAQAEESNKENGKLKEQEQKEEKKEDKVENKEEEISKTNREKEAEASGSKEKEGAGNKESGKEDVETTIQKENHTLGYELPEYIGPLKERGRYMAKLLSACGQSQEYSVNEREIFFHNCTYICVKRGTNLTPRSSSYSTGHDLQQRQREMPW</sequence>
<reference evidence="8" key="1">
    <citation type="journal article" date="2015" name="Sci. Rep.">
        <title>Tissue- and time-dependent transcription in Ixodes ricinus salivary glands and midguts when blood feeding on the vertebrate host.</title>
        <authorList>
            <person name="Kotsyfakis M."/>
            <person name="Schwarz A."/>
            <person name="Erhart J."/>
            <person name="Ribeiro J.M."/>
        </authorList>
    </citation>
    <scope>NUCLEOTIDE SEQUENCE</scope>
    <source>
        <tissue evidence="8">Salivary gland and midgut</tissue>
    </source>
</reference>
<name>V5H134_IXORI</name>
<feature type="compositionally biased region" description="Basic and acidic residues" evidence="6">
    <location>
        <begin position="185"/>
        <end position="194"/>
    </location>
</feature>
<keyword evidence="3 7" id="KW-0732">Signal</keyword>
<evidence type="ECO:0000256" key="6">
    <source>
        <dbReference type="SAM" id="MobiDB-lite"/>
    </source>
</evidence>
<dbReference type="InterPro" id="IPR021971">
    <property type="entry name" value="Salp15"/>
</dbReference>
<feature type="compositionally biased region" description="Basic and acidic residues" evidence="6">
    <location>
        <begin position="48"/>
        <end position="111"/>
    </location>
</feature>
<evidence type="ECO:0000256" key="4">
    <source>
        <dbReference type="ARBA" id="ARBA00023180"/>
    </source>
</evidence>
<feature type="region of interest" description="Disordered" evidence="6">
    <location>
        <begin position="175"/>
        <end position="194"/>
    </location>
</feature>
<dbReference type="Gene3D" id="1.25.40.1010">
    <property type="match status" value="1"/>
</dbReference>
<comment type="subcellular location">
    <subcellularLocation>
        <location evidence="1">Secreted</location>
    </subcellularLocation>
</comment>
<feature type="compositionally biased region" description="Low complexity" evidence="6">
    <location>
        <begin position="24"/>
        <end position="47"/>
    </location>
</feature>
<comment type="similarity">
    <text evidence="5">Belongs to the salp15 family.</text>
</comment>
<protein>
    <submittedName>
        <fullName evidence="8">Putative cyclic nucleotide-gated cation channel beta-1</fullName>
    </submittedName>
</protein>
<organism evidence="8">
    <name type="scientific">Ixodes ricinus</name>
    <name type="common">Common tick</name>
    <name type="synonym">Acarus ricinus</name>
    <dbReference type="NCBI Taxonomy" id="34613"/>
    <lineage>
        <taxon>Eukaryota</taxon>
        <taxon>Metazoa</taxon>
        <taxon>Ecdysozoa</taxon>
        <taxon>Arthropoda</taxon>
        <taxon>Chelicerata</taxon>
        <taxon>Arachnida</taxon>
        <taxon>Acari</taxon>
        <taxon>Parasitiformes</taxon>
        <taxon>Ixodida</taxon>
        <taxon>Ixodoidea</taxon>
        <taxon>Ixodidae</taxon>
        <taxon>Ixodinae</taxon>
        <taxon>Ixodes</taxon>
    </lineage>
</organism>
<evidence type="ECO:0000256" key="2">
    <source>
        <dbReference type="ARBA" id="ARBA00022525"/>
    </source>
</evidence>
<accession>V5H134</accession>
<dbReference type="AlphaFoldDB" id="V5H134"/>
<evidence type="ECO:0000256" key="3">
    <source>
        <dbReference type="ARBA" id="ARBA00022729"/>
    </source>
</evidence>
<dbReference type="EMBL" id="GANP01013839">
    <property type="protein sequence ID" value="JAB70629.1"/>
    <property type="molecule type" value="mRNA"/>
</dbReference>
<keyword evidence="4" id="KW-0325">Glycoprotein</keyword>
<keyword evidence="2" id="KW-0964">Secreted</keyword>
<feature type="region of interest" description="Disordered" evidence="6">
    <location>
        <begin position="23"/>
        <end position="111"/>
    </location>
</feature>
<evidence type="ECO:0000256" key="7">
    <source>
        <dbReference type="SAM" id="SignalP"/>
    </source>
</evidence>
<evidence type="ECO:0000313" key="8">
    <source>
        <dbReference type="EMBL" id="JAB70629.1"/>
    </source>
</evidence>
<feature type="signal peptide" evidence="7">
    <location>
        <begin position="1"/>
        <end position="18"/>
    </location>
</feature>
<proteinExistence type="evidence at transcript level"/>
<dbReference type="GO" id="GO:0005576">
    <property type="term" value="C:extracellular region"/>
    <property type="evidence" value="ECO:0007669"/>
    <property type="project" value="UniProtKB-SubCell"/>
</dbReference>
<feature type="compositionally biased region" description="Polar residues" evidence="6">
    <location>
        <begin position="175"/>
        <end position="184"/>
    </location>
</feature>
<evidence type="ECO:0000256" key="1">
    <source>
        <dbReference type="ARBA" id="ARBA00004613"/>
    </source>
</evidence>
<dbReference type="Pfam" id="PF12115">
    <property type="entry name" value="Salp15"/>
    <property type="match status" value="1"/>
</dbReference>